<dbReference type="AlphaFoldDB" id="A0A0H5QJK6"/>
<keyword evidence="1" id="KW-1133">Transmembrane helix</keyword>
<name>A0A0H5QJK6_9EUKA</name>
<feature type="transmembrane region" description="Helical" evidence="1">
    <location>
        <begin position="59"/>
        <end position="83"/>
    </location>
</feature>
<evidence type="ECO:0000313" key="2">
    <source>
        <dbReference type="EMBL" id="CRZ01511.1"/>
    </source>
</evidence>
<proteinExistence type="predicted"/>
<accession>A0A0H5QJK6</accession>
<keyword evidence="1" id="KW-0812">Transmembrane</keyword>
<protein>
    <submittedName>
        <fullName evidence="2">Uncharacterized protein</fullName>
    </submittedName>
</protein>
<evidence type="ECO:0000256" key="1">
    <source>
        <dbReference type="SAM" id="Phobius"/>
    </source>
</evidence>
<dbReference type="EMBL" id="HACM01001069">
    <property type="protein sequence ID" value="CRZ01511.1"/>
    <property type="molecule type" value="Transcribed_RNA"/>
</dbReference>
<sequence>MALLRGGKNGRRKRCSVKTSTMLTILTLIGLLQTPLIIYDPMSYQGQDDLSAILPAAHIGLKSFVFVIANFHLCAYSFSYSLFHFLRLYCMSGILMTSECL</sequence>
<organism evidence="2">
    <name type="scientific">Spongospora subterranea</name>
    <dbReference type="NCBI Taxonomy" id="70186"/>
    <lineage>
        <taxon>Eukaryota</taxon>
        <taxon>Sar</taxon>
        <taxon>Rhizaria</taxon>
        <taxon>Endomyxa</taxon>
        <taxon>Phytomyxea</taxon>
        <taxon>Plasmodiophorida</taxon>
        <taxon>Plasmodiophoridae</taxon>
        <taxon>Spongospora</taxon>
    </lineage>
</organism>
<feature type="transmembrane region" description="Helical" evidence="1">
    <location>
        <begin position="21"/>
        <end position="39"/>
    </location>
</feature>
<keyword evidence="1" id="KW-0472">Membrane</keyword>
<reference evidence="2" key="1">
    <citation type="submission" date="2015-04" db="EMBL/GenBank/DDBJ databases">
        <title>The genome sequence of the plant pathogenic Rhizarian Plasmodiophora brassicae reveals insights in its biotrophic life cycle and the origin of chitin synthesis.</title>
        <authorList>
            <person name="Schwelm A."/>
            <person name="Fogelqvist J."/>
            <person name="Knaust A."/>
            <person name="Julke S."/>
            <person name="Lilja T."/>
            <person name="Dhandapani V."/>
            <person name="Bonilla-Rosso G."/>
            <person name="Karlsson M."/>
            <person name="Shevchenko A."/>
            <person name="Choi S.R."/>
            <person name="Kim H.G."/>
            <person name="Park J.Y."/>
            <person name="Lim Y.P."/>
            <person name="Ludwig-Muller J."/>
            <person name="Dixelius C."/>
        </authorList>
    </citation>
    <scope>NUCLEOTIDE SEQUENCE</scope>
    <source>
        <tissue evidence="2">Potato root galls</tissue>
    </source>
</reference>